<gene>
    <name evidence="12" type="primary">gshB</name>
    <name evidence="12" type="ORF">AFNPGKIM_00012</name>
</gene>
<evidence type="ECO:0000259" key="11">
    <source>
        <dbReference type="PROSITE" id="PS50975"/>
    </source>
</evidence>
<evidence type="ECO:0000256" key="3">
    <source>
        <dbReference type="ARBA" id="ARBA00022598"/>
    </source>
</evidence>
<dbReference type="Gene3D" id="3.30.470.20">
    <property type="entry name" value="ATP-grasp fold, B domain"/>
    <property type="match status" value="1"/>
</dbReference>
<dbReference type="Pfam" id="PF18030">
    <property type="entry name" value="Rimk_N"/>
    <property type="match status" value="1"/>
</dbReference>
<accession>A0A7G9YZ82</accession>
<dbReference type="PROSITE" id="PS50975">
    <property type="entry name" value="ATP_GRASP"/>
    <property type="match status" value="1"/>
</dbReference>
<organism evidence="12">
    <name type="scientific">Candidatus Methanophagaceae archaeon ANME-1 ERB6</name>
    <dbReference type="NCBI Taxonomy" id="2759912"/>
    <lineage>
        <taxon>Archaea</taxon>
        <taxon>Methanobacteriati</taxon>
        <taxon>Methanobacteriota</taxon>
        <taxon>Stenosarchaea group</taxon>
        <taxon>Methanomicrobia</taxon>
        <taxon>Candidatus Methanophagales</taxon>
        <taxon>Candidatus Methanophagaceae</taxon>
    </lineage>
</organism>
<comment type="cofactor">
    <cofactor evidence="2">
        <name>Mg(2+)</name>
        <dbReference type="ChEBI" id="CHEBI:18420"/>
    </cofactor>
</comment>
<dbReference type="FunFam" id="3.30.470.20:FF:000058">
    <property type="entry name" value="Alpha-aminoadipate--LysW ligase LysX protein"/>
    <property type="match status" value="1"/>
</dbReference>
<keyword evidence="4" id="KW-0479">Metal-binding</keyword>
<dbReference type="InterPro" id="IPR013815">
    <property type="entry name" value="ATP_grasp_subdomain_1"/>
</dbReference>
<dbReference type="Gene3D" id="3.40.50.20">
    <property type="match status" value="1"/>
</dbReference>
<evidence type="ECO:0000256" key="2">
    <source>
        <dbReference type="ARBA" id="ARBA00001946"/>
    </source>
</evidence>
<evidence type="ECO:0000256" key="5">
    <source>
        <dbReference type="ARBA" id="ARBA00022741"/>
    </source>
</evidence>
<keyword evidence="7" id="KW-0460">Magnesium</keyword>
<evidence type="ECO:0000256" key="1">
    <source>
        <dbReference type="ARBA" id="ARBA00001936"/>
    </source>
</evidence>
<dbReference type="PANTHER" id="PTHR21621:SF2">
    <property type="entry name" value="COENZYME GAMMA-F420-2:ALPHA-L-GLUTAMATE LIGASE"/>
    <property type="match status" value="1"/>
</dbReference>
<evidence type="ECO:0000256" key="4">
    <source>
        <dbReference type="ARBA" id="ARBA00022723"/>
    </source>
</evidence>
<dbReference type="GO" id="GO:0005524">
    <property type="term" value="F:ATP binding"/>
    <property type="evidence" value="ECO:0007669"/>
    <property type="project" value="UniProtKB-UniRule"/>
</dbReference>
<dbReference type="EC" id="6.3.2.3" evidence="12"/>
<dbReference type="InterPro" id="IPR004666">
    <property type="entry name" value="Rp_bS6_RimK/Lys_biosynth_LsyX"/>
</dbReference>
<reference evidence="12" key="1">
    <citation type="submission" date="2020-06" db="EMBL/GenBank/DDBJ databases">
        <title>Unique genomic features of the anaerobic methanotrophic archaea.</title>
        <authorList>
            <person name="Chadwick G.L."/>
            <person name="Skennerton C.T."/>
            <person name="Laso-Perez R."/>
            <person name="Leu A.O."/>
            <person name="Speth D.R."/>
            <person name="Yu H."/>
            <person name="Morgan-Lang C."/>
            <person name="Hatzenpichler R."/>
            <person name="Goudeau D."/>
            <person name="Malmstrom R."/>
            <person name="Brazelton W.J."/>
            <person name="Woyke T."/>
            <person name="Hallam S.J."/>
            <person name="Tyson G.W."/>
            <person name="Wegener G."/>
            <person name="Boetius A."/>
            <person name="Orphan V."/>
        </authorList>
    </citation>
    <scope>NUCLEOTIDE SEQUENCE</scope>
</reference>
<protein>
    <submittedName>
        <fullName evidence="12">Glutathione synthetase</fullName>
        <ecNumber evidence="12">6.3.2.3</ecNumber>
    </submittedName>
</protein>
<dbReference type="GO" id="GO:0004363">
    <property type="term" value="F:glutathione synthase activity"/>
    <property type="evidence" value="ECO:0007669"/>
    <property type="project" value="UniProtKB-EC"/>
</dbReference>
<dbReference type="Pfam" id="PF08443">
    <property type="entry name" value="RimK"/>
    <property type="match status" value="1"/>
</dbReference>
<proteinExistence type="predicted"/>
<keyword evidence="9" id="KW-0464">Manganese</keyword>
<evidence type="ECO:0000313" key="12">
    <source>
        <dbReference type="EMBL" id="QNO53316.1"/>
    </source>
</evidence>
<dbReference type="InterPro" id="IPR011761">
    <property type="entry name" value="ATP-grasp"/>
</dbReference>
<dbReference type="GO" id="GO:0046872">
    <property type="term" value="F:metal ion binding"/>
    <property type="evidence" value="ECO:0007669"/>
    <property type="project" value="UniProtKB-KW"/>
</dbReference>
<name>A0A7G9YZ82_9EURY</name>
<evidence type="ECO:0000256" key="10">
    <source>
        <dbReference type="PROSITE-ProRule" id="PRU00409"/>
    </source>
</evidence>
<dbReference type="InterPro" id="IPR041107">
    <property type="entry name" value="Rimk_N"/>
</dbReference>
<dbReference type="Gene3D" id="3.30.1490.20">
    <property type="entry name" value="ATP-grasp fold, A domain"/>
    <property type="match status" value="1"/>
</dbReference>
<dbReference type="EMBL" id="MT631537">
    <property type="protein sequence ID" value="QNO53316.1"/>
    <property type="molecule type" value="Genomic_DNA"/>
</dbReference>
<comment type="cofactor">
    <cofactor evidence="1">
        <name>Mn(2+)</name>
        <dbReference type="ChEBI" id="CHEBI:29035"/>
    </cofactor>
</comment>
<keyword evidence="3 12" id="KW-0436">Ligase</keyword>
<keyword evidence="8" id="KW-0648">Protein biosynthesis</keyword>
<sequence>MKGGIICKGKNINTYENRRFQEVAQEEGIELEFHDPSDFDIIATKRGRKSLIYLGQEVSLPEFMLPRMGSGTTYFGLAVIRQLEHLKVPVINSAESIERAKDKLHTIQILAAHDLPTPKTMLARFPVDIDVIVREFECPLIVKTLSGSESKGVFLCENREHLEDLVDILSEARDVNVNFIIQEFVSSSKGKDIRVFVVGGMPVVAMLRKGREGKFKANIAAGGSGEPYELNPEVEWLSVEASRLIGLDIAGVDILFDGEHFKVCEVNSAPGFEGLEKATGVNVPQQIYQYVRVRLGLFT</sequence>
<dbReference type="GO" id="GO:0043774">
    <property type="term" value="F:coenzyme F420-2 alpha-glutamyl ligase activity"/>
    <property type="evidence" value="ECO:0007669"/>
    <property type="project" value="TreeGrafter"/>
</dbReference>
<dbReference type="SUPFAM" id="SSF56059">
    <property type="entry name" value="Glutathione synthetase ATP-binding domain-like"/>
    <property type="match status" value="1"/>
</dbReference>
<feature type="domain" description="ATP-grasp" evidence="11">
    <location>
        <begin position="107"/>
        <end position="292"/>
    </location>
</feature>
<dbReference type="AlphaFoldDB" id="A0A7G9YZ82"/>
<dbReference type="GO" id="GO:0006412">
    <property type="term" value="P:translation"/>
    <property type="evidence" value="ECO:0007669"/>
    <property type="project" value="UniProtKB-KW"/>
</dbReference>
<keyword evidence="5 10" id="KW-0547">Nucleotide-binding</keyword>
<evidence type="ECO:0000256" key="7">
    <source>
        <dbReference type="ARBA" id="ARBA00022842"/>
    </source>
</evidence>
<evidence type="ECO:0000256" key="8">
    <source>
        <dbReference type="ARBA" id="ARBA00022917"/>
    </source>
</evidence>
<dbReference type="PANTHER" id="PTHR21621">
    <property type="entry name" value="RIBOSOMAL PROTEIN S6 MODIFICATION PROTEIN"/>
    <property type="match status" value="1"/>
</dbReference>
<evidence type="ECO:0000256" key="9">
    <source>
        <dbReference type="ARBA" id="ARBA00023211"/>
    </source>
</evidence>
<dbReference type="NCBIfam" id="TIGR00768">
    <property type="entry name" value="rimK_fam"/>
    <property type="match status" value="1"/>
</dbReference>
<dbReference type="GO" id="GO:0005737">
    <property type="term" value="C:cytoplasm"/>
    <property type="evidence" value="ECO:0007669"/>
    <property type="project" value="TreeGrafter"/>
</dbReference>
<evidence type="ECO:0000256" key="6">
    <source>
        <dbReference type="ARBA" id="ARBA00022840"/>
    </source>
</evidence>
<keyword evidence="6 10" id="KW-0067">ATP-binding</keyword>
<dbReference type="InterPro" id="IPR013651">
    <property type="entry name" value="ATP-grasp_RimK-type"/>
</dbReference>